<feature type="compositionally biased region" description="Basic and acidic residues" evidence="1">
    <location>
        <begin position="47"/>
        <end position="64"/>
    </location>
</feature>
<feature type="region of interest" description="Disordered" evidence="1">
    <location>
        <begin position="1"/>
        <end position="64"/>
    </location>
</feature>
<evidence type="ECO:0000256" key="1">
    <source>
        <dbReference type="SAM" id="MobiDB-lite"/>
    </source>
</evidence>
<sequence>MSADDRSAPAPEPEQPAEGNAAPSMSALLAAGQAAHAVCTPPAAPGERAENHEELDGPGRRNAA</sequence>
<protein>
    <submittedName>
        <fullName evidence="2">Uncharacterized protein</fullName>
    </submittedName>
</protein>
<proteinExistence type="predicted"/>
<accession>A0ABT1PY87</accession>
<evidence type="ECO:0000313" key="2">
    <source>
        <dbReference type="EMBL" id="MCQ4082637.1"/>
    </source>
</evidence>
<reference evidence="2" key="1">
    <citation type="submission" date="2022-06" db="EMBL/GenBank/DDBJ databases">
        <title>Draft genome sequence of Streptomyces sp. RB6PN25 isolated from peat swamp forest in Thailand.</title>
        <authorList>
            <person name="Duangmal K."/>
            <person name="Klaysubun C."/>
        </authorList>
    </citation>
    <scope>NUCLEOTIDE SEQUENCE</scope>
    <source>
        <strain evidence="2">RB6PN25</strain>
    </source>
</reference>
<organism evidence="2 3">
    <name type="scientific">Streptomyces humicola</name>
    <dbReference type="NCBI Taxonomy" id="2953240"/>
    <lineage>
        <taxon>Bacteria</taxon>
        <taxon>Bacillati</taxon>
        <taxon>Actinomycetota</taxon>
        <taxon>Actinomycetes</taxon>
        <taxon>Kitasatosporales</taxon>
        <taxon>Streptomycetaceae</taxon>
        <taxon>Streptomyces</taxon>
    </lineage>
</organism>
<dbReference type="RefSeq" id="WP_255921537.1">
    <property type="nucleotide sequence ID" value="NZ_JANFNG010000014.1"/>
</dbReference>
<evidence type="ECO:0000313" key="3">
    <source>
        <dbReference type="Proteomes" id="UP001057702"/>
    </source>
</evidence>
<keyword evidence="3" id="KW-1185">Reference proteome</keyword>
<name>A0ABT1PY87_9ACTN</name>
<dbReference type="Proteomes" id="UP001057702">
    <property type="component" value="Unassembled WGS sequence"/>
</dbReference>
<feature type="compositionally biased region" description="Low complexity" evidence="1">
    <location>
        <begin position="16"/>
        <end position="37"/>
    </location>
</feature>
<gene>
    <name evidence="2" type="ORF">NGB36_19010</name>
</gene>
<comment type="caution">
    <text evidence="2">The sequence shown here is derived from an EMBL/GenBank/DDBJ whole genome shotgun (WGS) entry which is preliminary data.</text>
</comment>
<dbReference type="EMBL" id="JANFNG010000014">
    <property type="protein sequence ID" value="MCQ4082637.1"/>
    <property type="molecule type" value="Genomic_DNA"/>
</dbReference>